<name>A0AAD7AUG3_9AGAR</name>
<evidence type="ECO:0000313" key="2">
    <source>
        <dbReference type="EMBL" id="KAJ7368219.1"/>
    </source>
</evidence>
<evidence type="ECO:0000313" key="3">
    <source>
        <dbReference type="Proteomes" id="UP001218218"/>
    </source>
</evidence>
<sequence>MPLTSESLPGLPKLDKNQFIYSYLQGQKSHAKFHAEEGRSLSTSWVAHSTPKKLHASGSHNVGFATPILTARIPRAAEEEGSKKENMASKSADNNNAPRSIPPTAVKKTRTTKPRDKPEKTLKSPKAVSKKRSADSDDQVARLAERRERKRVKRAIIQPKEPSEPDTASSDGNNKKKRGAKAKKPKVPAGLALMHGFTATNVGKNRITLKPPSNAGVFKKGKASFNAQTKPKLKGHKSKHFSESDFLNSSKKAPEQAVSDSSSDSDSGSTATSVHEVLKPKKAIPQKSRSVNSHTLTRQSEKPSRVESEIWGIESRASEKRRLLGQKSGSISQGSGVQMPETVVMDARIPLWSNRVANATGMDSAKPISNSEVPDAVAIPSSPSLRPSQSASQIGQLPVKPSHTDVASRYFPAKLQRHPTSPPELPTSVVKPVYRDAEPSRYFPAKPQRQPTPPPEPVHAVEPVYRDPEPSRCFPHKPQGQQTPPEPAAQQTPLELVVHVEPPSFLRHEAESVENYKDSEYFPVSSDFHSPTRFVLPIRTRVFAEQFLSVQAVRSHPQDPYIRSSSLVDPHVTLEDAEDLEHDTWDSNLPDMLAESWELAYGYAEERAHRYSVMGEAVRGDTQLGDYGRPQSEVEWDTNEIDPVLDADGRPYNDEELGDSPAQYEDGFDPEYMDAVEDRDGYLGLGCEESDFGESYGHCDTRFVDLGDEFGAPVSNAGFDTWEDITAKSLYSPECDYFPIGDASVTIDAGAGFMANAPNWNGQESFAFPGDPAVPGDYEDMISECTDSYEPRFTQGRALLMGLPLHDFADRTPPAPPLIPSAEVDVAKSLRDHWLPQRL</sequence>
<dbReference type="EMBL" id="JARIHO010000001">
    <property type="protein sequence ID" value="KAJ7368219.1"/>
    <property type="molecule type" value="Genomic_DNA"/>
</dbReference>
<comment type="caution">
    <text evidence="2">The sequence shown here is derived from an EMBL/GenBank/DDBJ whole genome shotgun (WGS) entry which is preliminary data.</text>
</comment>
<gene>
    <name evidence="2" type="ORF">DFH08DRAFT_830754</name>
</gene>
<reference evidence="2" key="1">
    <citation type="submission" date="2023-03" db="EMBL/GenBank/DDBJ databases">
        <title>Massive genome expansion in bonnet fungi (Mycena s.s.) driven by repeated elements and novel gene families across ecological guilds.</title>
        <authorList>
            <consortium name="Lawrence Berkeley National Laboratory"/>
            <person name="Harder C.B."/>
            <person name="Miyauchi S."/>
            <person name="Viragh M."/>
            <person name="Kuo A."/>
            <person name="Thoen E."/>
            <person name="Andreopoulos B."/>
            <person name="Lu D."/>
            <person name="Skrede I."/>
            <person name="Drula E."/>
            <person name="Henrissat B."/>
            <person name="Morin E."/>
            <person name="Kohler A."/>
            <person name="Barry K."/>
            <person name="LaButti K."/>
            <person name="Morin E."/>
            <person name="Salamov A."/>
            <person name="Lipzen A."/>
            <person name="Mereny Z."/>
            <person name="Hegedus B."/>
            <person name="Baldrian P."/>
            <person name="Stursova M."/>
            <person name="Weitz H."/>
            <person name="Taylor A."/>
            <person name="Grigoriev I.V."/>
            <person name="Nagy L.G."/>
            <person name="Martin F."/>
            <person name="Kauserud H."/>
        </authorList>
    </citation>
    <scope>NUCLEOTIDE SEQUENCE</scope>
    <source>
        <strain evidence="2">CBHHK002</strain>
    </source>
</reference>
<feature type="compositionally biased region" description="Basic and acidic residues" evidence="1">
    <location>
        <begin position="299"/>
        <end position="308"/>
    </location>
</feature>
<feature type="compositionally biased region" description="Low complexity" evidence="1">
    <location>
        <begin position="325"/>
        <end position="338"/>
    </location>
</feature>
<dbReference type="AlphaFoldDB" id="A0AAD7AUG3"/>
<proteinExistence type="predicted"/>
<feature type="compositionally biased region" description="Basic residues" evidence="1">
    <location>
        <begin position="175"/>
        <end position="186"/>
    </location>
</feature>
<feature type="compositionally biased region" description="Low complexity" evidence="1">
    <location>
        <begin position="478"/>
        <end position="489"/>
    </location>
</feature>
<protein>
    <submittedName>
        <fullName evidence="2">Uncharacterized protein</fullName>
    </submittedName>
</protein>
<feature type="region of interest" description="Disordered" evidence="1">
    <location>
        <begin position="204"/>
        <end position="339"/>
    </location>
</feature>
<feature type="compositionally biased region" description="Basic and acidic residues" evidence="1">
    <location>
        <begin position="113"/>
        <end position="122"/>
    </location>
</feature>
<feature type="compositionally biased region" description="Polar residues" evidence="1">
    <location>
        <begin position="88"/>
        <end position="98"/>
    </location>
</feature>
<keyword evidence="3" id="KW-1185">Reference proteome</keyword>
<feature type="compositionally biased region" description="Low complexity" evidence="1">
    <location>
        <begin position="259"/>
        <end position="269"/>
    </location>
</feature>
<feature type="compositionally biased region" description="Basic and acidic residues" evidence="1">
    <location>
        <begin position="132"/>
        <end position="147"/>
    </location>
</feature>
<feature type="compositionally biased region" description="Basic and acidic residues" evidence="1">
    <location>
        <begin position="75"/>
        <end position="87"/>
    </location>
</feature>
<feature type="region of interest" description="Disordered" evidence="1">
    <location>
        <begin position="74"/>
        <end position="190"/>
    </location>
</feature>
<accession>A0AAD7AUG3</accession>
<evidence type="ECO:0000256" key="1">
    <source>
        <dbReference type="SAM" id="MobiDB-lite"/>
    </source>
</evidence>
<organism evidence="2 3">
    <name type="scientific">Mycena albidolilacea</name>
    <dbReference type="NCBI Taxonomy" id="1033008"/>
    <lineage>
        <taxon>Eukaryota</taxon>
        <taxon>Fungi</taxon>
        <taxon>Dikarya</taxon>
        <taxon>Basidiomycota</taxon>
        <taxon>Agaricomycotina</taxon>
        <taxon>Agaricomycetes</taxon>
        <taxon>Agaricomycetidae</taxon>
        <taxon>Agaricales</taxon>
        <taxon>Marasmiineae</taxon>
        <taxon>Mycenaceae</taxon>
        <taxon>Mycena</taxon>
    </lineage>
</organism>
<dbReference type="Proteomes" id="UP001218218">
    <property type="component" value="Unassembled WGS sequence"/>
</dbReference>
<feature type="compositionally biased region" description="Low complexity" evidence="1">
    <location>
        <begin position="380"/>
        <end position="392"/>
    </location>
</feature>
<feature type="compositionally biased region" description="Polar residues" evidence="1">
    <location>
        <begin position="287"/>
        <end position="298"/>
    </location>
</feature>
<feature type="region of interest" description="Disordered" evidence="1">
    <location>
        <begin position="361"/>
        <end position="489"/>
    </location>
</feature>